<protein>
    <recommendedName>
        <fullName evidence="5">Mitochondrial cardiolipin hydrolase</fullName>
    </recommendedName>
    <alternativeName>
        <fullName evidence="6">Mitochondrial phospholipase</fullName>
    </alternativeName>
</protein>
<dbReference type="AlphaFoldDB" id="A0A8S4C0T7"/>
<reference evidence="8" key="1">
    <citation type="submission" date="2021-06" db="EMBL/GenBank/DDBJ databases">
        <authorList>
            <person name="Nardi T."/>
            <person name="Nardi T."/>
        </authorList>
    </citation>
    <scope>NUCLEOTIDE SEQUENCE</scope>
</reference>
<dbReference type="InterPro" id="IPR001736">
    <property type="entry name" value="PLipase_D/transphosphatidylase"/>
</dbReference>
<evidence type="ECO:0000313" key="9">
    <source>
        <dbReference type="Proteomes" id="UP000837675"/>
    </source>
</evidence>
<organism evidence="8 9">
    <name type="scientific">Hyalomma marginatum</name>
    <dbReference type="NCBI Taxonomy" id="34627"/>
    <lineage>
        <taxon>Eukaryota</taxon>
        <taxon>Metazoa</taxon>
        <taxon>Ecdysozoa</taxon>
        <taxon>Arthropoda</taxon>
        <taxon>Chelicerata</taxon>
        <taxon>Arachnida</taxon>
        <taxon>Acari</taxon>
        <taxon>Parasitiformes</taxon>
        <taxon>Ixodida</taxon>
        <taxon>Ixodoidea</taxon>
        <taxon>Ixodidae</taxon>
        <taxon>Hyalomminae</taxon>
        <taxon>Hyalomma</taxon>
    </lineage>
</organism>
<dbReference type="PANTHER" id="PTHR43856:SF1">
    <property type="entry name" value="MITOCHONDRIAL CARDIOLIPIN HYDROLASE"/>
    <property type="match status" value="1"/>
</dbReference>
<evidence type="ECO:0000256" key="3">
    <source>
        <dbReference type="ARBA" id="ARBA00023098"/>
    </source>
</evidence>
<evidence type="ECO:0000256" key="6">
    <source>
        <dbReference type="ARBA" id="ARBA00043167"/>
    </source>
</evidence>
<evidence type="ECO:0000313" key="8">
    <source>
        <dbReference type="EMBL" id="CAG7589052.1"/>
    </source>
</evidence>
<comment type="caution">
    <text evidence="8">The sequence shown here is derived from an EMBL/GenBank/DDBJ whole genome shotgun (WGS) entry which is preliminary data.</text>
</comment>
<sequence>MRNEKVKTSSLNKILNILKEKKVPVKVVITSFILGSGAGVVWEETVGVGTWHSYHPPLDKFNVCFTPPSGCASLVANEIVKAKSSIYLQAYGLTSKPIIHQLVKAHDRGVMVNILLDGGNLSHNNEVASKLQKAGIKVGIDKISSGIAHNKVIIIDNYKVVTGSFNFTTAADTKNAENVLLIEDKDIAQIYLSNWQSRKKLSVPY</sequence>
<dbReference type="GO" id="GO:0016891">
    <property type="term" value="F:RNA endonuclease activity producing 5'-phosphomonoesters, hydrolytic mechanism"/>
    <property type="evidence" value="ECO:0007669"/>
    <property type="project" value="TreeGrafter"/>
</dbReference>
<dbReference type="EMBL" id="CAJVAF010000020">
    <property type="protein sequence ID" value="CAG7589052.1"/>
    <property type="molecule type" value="Genomic_DNA"/>
</dbReference>
<gene>
    <name evidence="8" type="ORF">MHYMCMPASI_00086</name>
</gene>
<evidence type="ECO:0000259" key="7">
    <source>
        <dbReference type="PROSITE" id="PS50035"/>
    </source>
</evidence>
<dbReference type="Pfam" id="PF13091">
    <property type="entry name" value="PLDc_2"/>
    <property type="match status" value="1"/>
</dbReference>
<dbReference type="SUPFAM" id="SSF56024">
    <property type="entry name" value="Phospholipase D/nuclease"/>
    <property type="match status" value="1"/>
</dbReference>
<dbReference type="InterPro" id="IPR051406">
    <property type="entry name" value="PLD_domain"/>
</dbReference>
<accession>A0A8S4C0T7</accession>
<dbReference type="PANTHER" id="PTHR43856">
    <property type="entry name" value="CARDIOLIPIN HYDROLASE"/>
    <property type="match status" value="1"/>
</dbReference>
<dbReference type="PROSITE" id="PS50035">
    <property type="entry name" value="PLD"/>
    <property type="match status" value="1"/>
</dbReference>
<evidence type="ECO:0000256" key="1">
    <source>
        <dbReference type="ARBA" id="ARBA00022801"/>
    </source>
</evidence>
<dbReference type="InterPro" id="IPR025202">
    <property type="entry name" value="PLD-like_dom"/>
</dbReference>
<evidence type="ECO:0000256" key="5">
    <source>
        <dbReference type="ARBA" id="ARBA00040549"/>
    </source>
</evidence>
<evidence type="ECO:0000256" key="2">
    <source>
        <dbReference type="ARBA" id="ARBA00022963"/>
    </source>
</evidence>
<dbReference type="CDD" id="cd09170">
    <property type="entry name" value="PLDc_Nuc"/>
    <property type="match status" value="1"/>
</dbReference>
<keyword evidence="3" id="KW-0443">Lipid metabolism</keyword>
<keyword evidence="1" id="KW-0378">Hydrolase</keyword>
<evidence type="ECO:0000256" key="4">
    <source>
        <dbReference type="ARBA" id="ARBA00038012"/>
    </source>
</evidence>
<dbReference type="Proteomes" id="UP000837675">
    <property type="component" value="Unassembled WGS sequence"/>
</dbReference>
<keyword evidence="2" id="KW-0442">Lipid degradation</keyword>
<comment type="similarity">
    <text evidence="4">Belongs to the phospholipase D family. MitoPLD/Zucchini subfamily.</text>
</comment>
<name>A0A8S4C0T7_9ACAR</name>
<proteinExistence type="inferred from homology"/>
<feature type="domain" description="PLD phosphodiesterase" evidence="7">
    <location>
        <begin position="144"/>
        <end position="171"/>
    </location>
</feature>
<dbReference type="Gene3D" id="3.30.870.10">
    <property type="entry name" value="Endonuclease Chain A"/>
    <property type="match status" value="1"/>
</dbReference>
<dbReference type="GO" id="GO:0016042">
    <property type="term" value="P:lipid catabolic process"/>
    <property type="evidence" value="ECO:0007669"/>
    <property type="project" value="UniProtKB-KW"/>
</dbReference>
<keyword evidence="9" id="KW-1185">Reference proteome</keyword>